<keyword evidence="3" id="KW-1185">Reference proteome</keyword>
<dbReference type="Proteomes" id="UP001164459">
    <property type="component" value="Chromosome"/>
</dbReference>
<dbReference type="EMBL" id="CP114040">
    <property type="protein sequence ID" value="WAS91389.1"/>
    <property type="molecule type" value="Genomic_DNA"/>
</dbReference>
<evidence type="ECO:0000313" key="2">
    <source>
        <dbReference type="EMBL" id="WAS91389.1"/>
    </source>
</evidence>
<proteinExistence type="predicted"/>
<dbReference type="Pfam" id="PF00534">
    <property type="entry name" value="Glycos_transf_1"/>
    <property type="match status" value="1"/>
</dbReference>
<name>A0ABY7GX49_9BACT</name>
<dbReference type="CDD" id="cd03801">
    <property type="entry name" value="GT4_PimA-like"/>
    <property type="match status" value="1"/>
</dbReference>
<reference evidence="2" key="1">
    <citation type="submission" date="2022-11" db="EMBL/GenBank/DDBJ databases">
        <title>Minimal conservation of predation-associated metabolite biosynthetic gene clusters underscores biosynthetic potential of Myxococcota including descriptions for ten novel species: Archangium lansinium sp. nov., Myxococcus landrumus sp. nov., Nannocystis bai.</title>
        <authorList>
            <person name="Ahearne A."/>
            <person name="Stevens C."/>
            <person name="Dowd S."/>
        </authorList>
    </citation>
    <scope>NUCLEOTIDE SEQUENCE</scope>
    <source>
        <strain evidence="2">Fl3</strain>
    </source>
</reference>
<sequence>MHSYRPTLPTATELFALQAQLEAFRPEWVRLLPEFVRLFDEEFYAQELARLGLEVPEEPLILDYLRNGGSTLASPHPLFDAAYYCEIHRDVSDSGTNPLAHYLVSGSREGRRFHPLFDLRRYLAFDPVIAQRGLVPPLHYLQGGWARGFVPTTVFEHASYDLGARRRVREDLDPYVDYLAHDFRTAHDPVPLASEVAELVTRHPRIEERVDELLTVFDRDFYGTQLERRGERSTTPVLHYFAAGAAHGLDPNPLFDTDWFATKLAATLDPDENVLAQFLRMPPLPENSFHPLFHEGEFRREMALVDPSWTKANRETNSLVAYLRLAPARRPTPNRLFKRGFYVRTNPDVDLAGKDPFLHYLTSGHAEDRWPNPVFDPEFYRRQIENLAPEHELLLGDLAARPPHRRPRTTPFHDPAFYERNYIHEPKDCPVTHILEHGCAGGRAPNQLISLPYIWSSWPERSFQGESGFVEYFEARLAARRSGLRRPRILIVGHDGGRTGAPAIMLGVVKWLSRNLDVECISVLDVGGPLVEELEQVSHVFVKQKHRSQLWSGRVSQADFDGELADLLDLFADDPPVLAICNSAETWPYVRYFAQRGVPIVSLIHEFAEFYPASTIAALVEDSSRLICPAMFVAARLGRAAPASTTKSVVYPQGLTRDNFGRSHWGTRARLLGAHGVEEGDIVVMGCGTADGRKGIDIFVDIARQVLSRVAGDKRVFFIWLGATFDKDYLKGNRALPAEWDTSKYWAVWDYRAAGLEERVKFIPPVGDPEAYFACSDIFLLTSRADPFPLVVQEAMACALPVIAFAESGGAPEALAEGAGIVVAPFDRVAMADRLVELVEDEALRAAIGARAERRVRATYRFGEYSERIVSVCEDVLGSKLPRLGLAASPATASGRRWPVYFAVGAADPAASLGFCERIAGALDPDVFDAQALFVAGRFTPASTRAERTTIRHRFLQPRRDDAAARQASLDLAIRPSAPCVLVDVDGAVSPAGAAQLPSGVALIAIAEDTHVSTIARVAALAPYCNAIVASSPGVRDALEQASGDCRDKVFVIDALDCGSERRRRDIAACVESVKASVETKSYVRPTPKGASGLVR</sequence>
<feature type="domain" description="Glycosyl transferase family 1" evidence="1">
    <location>
        <begin position="752"/>
        <end position="854"/>
    </location>
</feature>
<dbReference type="Gene3D" id="3.40.50.2000">
    <property type="entry name" value="Glycogen Phosphorylase B"/>
    <property type="match status" value="2"/>
</dbReference>
<dbReference type="InterPro" id="IPR001296">
    <property type="entry name" value="Glyco_trans_1"/>
</dbReference>
<accession>A0ABY7GX49</accession>
<protein>
    <submittedName>
        <fullName evidence="2">Glycosyltransferase family 4 protein</fullName>
    </submittedName>
</protein>
<gene>
    <name evidence="2" type="ORF">O0S08_34815</name>
</gene>
<dbReference type="PANTHER" id="PTHR12526">
    <property type="entry name" value="GLYCOSYLTRANSFERASE"/>
    <property type="match status" value="1"/>
</dbReference>
<dbReference type="RefSeq" id="WP_269033753.1">
    <property type="nucleotide sequence ID" value="NZ_CP114040.1"/>
</dbReference>
<evidence type="ECO:0000313" key="3">
    <source>
        <dbReference type="Proteomes" id="UP001164459"/>
    </source>
</evidence>
<dbReference type="SUPFAM" id="SSF53756">
    <property type="entry name" value="UDP-Glycosyltransferase/glycogen phosphorylase"/>
    <property type="match status" value="1"/>
</dbReference>
<organism evidence="2 3">
    <name type="scientific">Nannocystis punicea</name>
    <dbReference type="NCBI Taxonomy" id="2995304"/>
    <lineage>
        <taxon>Bacteria</taxon>
        <taxon>Pseudomonadati</taxon>
        <taxon>Myxococcota</taxon>
        <taxon>Polyangia</taxon>
        <taxon>Nannocystales</taxon>
        <taxon>Nannocystaceae</taxon>
        <taxon>Nannocystis</taxon>
    </lineage>
</organism>
<evidence type="ECO:0000259" key="1">
    <source>
        <dbReference type="Pfam" id="PF00534"/>
    </source>
</evidence>